<protein>
    <submittedName>
        <fullName evidence="1">Uncharacterized protein</fullName>
    </submittedName>
</protein>
<dbReference type="Proteomes" id="UP000524450">
    <property type="component" value="Unassembled WGS sequence"/>
</dbReference>
<dbReference type="AlphaFoldDB" id="A0A840G3B0"/>
<organism evidence="1 2">
    <name type="scientific">Variovorax guangxiensis</name>
    <dbReference type="NCBI Taxonomy" id="1775474"/>
    <lineage>
        <taxon>Bacteria</taxon>
        <taxon>Pseudomonadati</taxon>
        <taxon>Pseudomonadota</taxon>
        <taxon>Betaproteobacteria</taxon>
        <taxon>Burkholderiales</taxon>
        <taxon>Comamonadaceae</taxon>
        <taxon>Variovorax</taxon>
    </lineage>
</organism>
<comment type="caution">
    <text evidence="1">The sequence shown here is derived from an EMBL/GenBank/DDBJ whole genome shotgun (WGS) entry which is preliminary data.</text>
</comment>
<evidence type="ECO:0000313" key="1">
    <source>
        <dbReference type="EMBL" id="MBB4226029.1"/>
    </source>
</evidence>
<accession>A0A840G3B0</accession>
<sequence length="64" mass="7160">MAQLFERLSDLLRSPMPEDGQPDPELCRLLASLTPDDLSANVLPEHYSDLIEMICDHVPGYGPH</sequence>
<evidence type="ECO:0000313" key="2">
    <source>
        <dbReference type="Proteomes" id="UP000524450"/>
    </source>
</evidence>
<gene>
    <name evidence="1" type="ORF">GGD71_006842</name>
</gene>
<proteinExistence type="predicted"/>
<dbReference type="RefSeq" id="WP_184642713.1">
    <property type="nucleotide sequence ID" value="NZ_JACIFZ010000018.1"/>
</dbReference>
<reference evidence="1 2" key="1">
    <citation type="submission" date="2020-08" db="EMBL/GenBank/DDBJ databases">
        <title>Genomic Encyclopedia of Type Strains, Phase IV (KMG-V): Genome sequencing to study the core and pangenomes of soil and plant-associated prokaryotes.</title>
        <authorList>
            <person name="Whitman W."/>
        </authorList>
    </citation>
    <scope>NUCLEOTIDE SEQUENCE [LARGE SCALE GENOMIC DNA]</scope>
    <source>
        <strain evidence="1 2">34/80</strain>
    </source>
</reference>
<dbReference type="EMBL" id="JACIFZ010000018">
    <property type="protein sequence ID" value="MBB4226029.1"/>
    <property type="molecule type" value="Genomic_DNA"/>
</dbReference>
<name>A0A840G3B0_9BURK</name>